<evidence type="ECO:0000256" key="2">
    <source>
        <dbReference type="ARBA" id="ARBA00022454"/>
    </source>
</evidence>
<evidence type="ECO:0000259" key="7">
    <source>
        <dbReference type="PROSITE" id="PS50868"/>
    </source>
</evidence>
<accession>A0A5R8KJ03</accession>
<keyword evidence="3" id="KW-0489">Methyltransferase</keyword>
<dbReference type="Proteomes" id="UP000306196">
    <property type="component" value="Unassembled WGS sequence"/>
</dbReference>
<dbReference type="InterPro" id="IPR046341">
    <property type="entry name" value="SET_dom_sf"/>
</dbReference>
<evidence type="ECO:0000256" key="1">
    <source>
        <dbReference type="ARBA" id="ARBA00004286"/>
    </source>
</evidence>
<keyword evidence="9" id="KW-1185">Reference proteome</keyword>
<dbReference type="GO" id="GO:0032259">
    <property type="term" value="P:methylation"/>
    <property type="evidence" value="ECO:0007669"/>
    <property type="project" value="UniProtKB-KW"/>
</dbReference>
<feature type="domain" description="SET" evidence="6">
    <location>
        <begin position="4"/>
        <end position="126"/>
    </location>
</feature>
<dbReference type="Pfam" id="PF00856">
    <property type="entry name" value="SET"/>
    <property type="match status" value="1"/>
</dbReference>
<dbReference type="AlphaFoldDB" id="A0A5R8KJ03"/>
<comment type="caution">
    <text evidence="8">The sequence shown here is derived from an EMBL/GenBank/DDBJ whole genome shotgun (WGS) entry which is preliminary data.</text>
</comment>
<dbReference type="GO" id="GO:0008168">
    <property type="term" value="F:methyltransferase activity"/>
    <property type="evidence" value="ECO:0007669"/>
    <property type="project" value="UniProtKB-KW"/>
</dbReference>
<keyword evidence="4" id="KW-0808">Transferase</keyword>
<organism evidence="8 9">
    <name type="scientific">Phragmitibacter flavus</name>
    <dbReference type="NCBI Taxonomy" id="2576071"/>
    <lineage>
        <taxon>Bacteria</taxon>
        <taxon>Pseudomonadati</taxon>
        <taxon>Verrucomicrobiota</taxon>
        <taxon>Verrucomicrobiia</taxon>
        <taxon>Verrucomicrobiales</taxon>
        <taxon>Verrucomicrobiaceae</taxon>
        <taxon>Phragmitibacter</taxon>
    </lineage>
</organism>
<dbReference type="SMART" id="SM00317">
    <property type="entry name" value="SET"/>
    <property type="match status" value="1"/>
</dbReference>
<dbReference type="SUPFAM" id="SSF82199">
    <property type="entry name" value="SET domain"/>
    <property type="match status" value="1"/>
</dbReference>
<dbReference type="OrthoDB" id="9790349at2"/>
<dbReference type="InterPro" id="IPR003616">
    <property type="entry name" value="Post-SET_dom"/>
</dbReference>
<protein>
    <submittedName>
        <fullName evidence="8">SET domain-containing protein</fullName>
    </submittedName>
</protein>
<evidence type="ECO:0000256" key="5">
    <source>
        <dbReference type="ARBA" id="ARBA00022691"/>
    </source>
</evidence>
<dbReference type="PANTHER" id="PTHR22884">
    <property type="entry name" value="SET DOMAIN PROTEINS"/>
    <property type="match status" value="1"/>
</dbReference>
<comment type="subcellular location">
    <subcellularLocation>
        <location evidence="1">Chromosome</location>
    </subcellularLocation>
</comment>
<dbReference type="InterPro" id="IPR001214">
    <property type="entry name" value="SET_dom"/>
</dbReference>
<evidence type="ECO:0000256" key="4">
    <source>
        <dbReference type="ARBA" id="ARBA00022679"/>
    </source>
</evidence>
<dbReference type="GO" id="GO:0005694">
    <property type="term" value="C:chromosome"/>
    <property type="evidence" value="ECO:0007669"/>
    <property type="project" value="UniProtKB-SubCell"/>
</dbReference>
<evidence type="ECO:0000313" key="9">
    <source>
        <dbReference type="Proteomes" id="UP000306196"/>
    </source>
</evidence>
<dbReference type="PROSITE" id="PS50868">
    <property type="entry name" value="POST_SET"/>
    <property type="match status" value="1"/>
</dbReference>
<proteinExistence type="predicted"/>
<evidence type="ECO:0000313" key="8">
    <source>
        <dbReference type="EMBL" id="TLD72308.1"/>
    </source>
</evidence>
<keyword evidence="2" id="KW-0158">Chromosome</keyword>
<name>A0A5R8KJ03_9BACT</name>
<dbReference type="PROSITE" id="PS50280">
    <property type="entry name" value="SET"/>
    <property type="match status" value="1"/>
</dbReference>
<dbReference type="Gene3D" id="2.170.270.10">
    <property type="entry name" value="SET domain"/>
    <property type="match status" value="1"/>
</dbReference>
<dbReference type="EMBL" id="VAUV01000002">
    <property type="protein sequence ID" value="TLD72308.1"/>
    <property type="molecule type" value="Genomic_DNA"/>
</dbReference>
<reference evidence="8 9" key="1">
    <citation type="submission" date="2019-05" db="EMBL/GenBank/DDBJ databases">
        <title>Verrucobacter flavum gen. nov., sp. nov. a new member of the family Verrucomicrobiaceae.</title>
        <authorList>
            <person name="Szuroczki S."/>
            <person name="Abbaszade G."/>
            <person name="Szabo A."/>
            <person name="Felfoldi T."/>
            <person name="Schumann P."/>
            <person name="Boka K."/>
            <person name="Keki Z."/>
            <person name="Toumi M."/>
            <person name="Toth E."/>
        </authorList>
    </citation>
    <scope>NUCLEOTIDE SEQUENCE [LARGE SCALE GENOMIC DNA]</scope>
    <source>
        <strain evidence="8 9">MG-N-17</strain>
    </source>
</reference>
<evidence type="ECO:0000259" key="6">
    <source>
        <dbReference type="PROSITE" id="PS50280"/>
    </source>
</evidence>
<feature type="domain" description="Post-SET" evidence="7">
    <location>
        <begin position="133"/>
        <end position="149"/>
    </location>
</feature>
<gene>
    <name evidence="8" type="ORF">FEM03_02845</name>
</gene>
<keyword evidence="5" id="KW-0949">S-adenosyl-L-methionine</keyword>
<evidence type="ECO:0000256" key="3">
    <source>
        <dbReference type="ARBA" id="ARBA00022603"/>
    </source>
</evidence>
<sequence>MAAKNHEILYQIRNSRIHGRGLYASRDIPKDTWIVQYLGEKVDKEESDRRANALLEKAKSTGGAKVYIFILNDKWDIDGDVEYNDARLMNHCCDPNVEAQTWQDKEIWFVSLKDIKKGEELFFNYGFDLESWEDHPCRCGAERCAGYIAGEEYWPALRRKLSAKKAWATRRKSAGKKKRVS</sequence>
<dbReference type="InterPro" id="IPR050777">
    <property type="entry name" value="SET2_Histone-Lys_MeTrsfase"/>
</dbReference>